<dbReference type="Gene3D" id="3.40.50.300">
    <property type="entry name" value="P-loop containing nucleotide triphosphate hydrolases"/>
    <property type="match status" value="1"/>
</dbReference>
<dbReference type="PANTHER" id="PTHR43581:SF4">
    <property type="entry name" value="ATP_GTP PHOSPHATASE"/>
    <property type="match status" value="1"/>
</dbReference>
<evidence type="ECO:0000259" key="1">
    <source>
        <dbReference type="PROSITE" id="PS50893"/>
    </source>
</evidence>
<organism evidence="2 3">
    <name type="scientific">Franconibacter pulveris</name>
    <dbReference type="NCBI Taxonomy" id="435910"/>
    <lineage>
        <taxon>Bacteria</taxon>
        <taxon>Pseudomonadati</taxon>
        <taxon>Pseudomonadota</taxon>
        <taxon>Gammaproteobacteria</taxon>
        <taxon>Enterobacterales</taxon>
        <taxon>Enterobacteriaceae</taxon>
        <taxon>Franconibacter</taxon>
    </lineage>
</organism>
<comment type="caution">
    <text evidence="2">The sequence shown here is derived from an EMBL/GenBank/DDBJ whole genome shotgun (WGS) entry which is preliminary data.</text>
</comment>
<evidence type="ECO:0000313" key="3">
    <source>
        <dbReference type="Proteomes" id="UP000037315"/>
    </source>
</evidence>
<dbReference type="OrthoDB" id="7024727at2"/>
<dbReference type="GO" id="GO:0016887">
    <property type="term" value="F:ATP hydrolysis activity"/>
    <property type="evidence" value="ECO:0007669"/>
    <property type="project" value="InterPro"/>
</dbReference>
<dbReference type="PROSITE" id="PS50893">
    <property type="entry name" value="ABC_TRANSPORTER_2"/>
    <property type="match status" value="1"/>
</dbReference>
<dbReference type="InterPro" id="IPR027417">
    <property type="entry name" value="P-loop_NTPase"/>
</dbReference>
<keyword evidence="3" id="KW-1185">Reference proteome</keyword>
<dbReference type="EMBL" id="LFEJ01000009">
    <property type="protein sequence ID" value="KMV35758.1"/>
    <property type="molecule type" value="Genomic_DNA"/>
</dbReference>
<dbReference type="GO" id="GO:0005524">
    <property type="term" value="F:ATP binding"/>
    <property type="evidence" value="ECO:0007669"/>
    <property type="project" value="InterPro"/>
</dbReference>
<gene>
    <name evidence="2" type="ORF">ACH50_05400</name>
</gene>
<dbReference type="InterPro" id="IPR051396">
    <property type="entry name" value="Bact_Antivir_Def_Nuclease"/>
</dbReference>
<feature type="domain" description="ABC transporter" evidence="1">
    <location>
        <begin position="181"/>
        <end position="495"/>
    </location>
</feature>
<proteinExistence type="predicted"/>
<dbReference type="InterPro" id="IPR003439">
    <property type="entry name" value="ABC_transporter-like_ATP-bd"/>
</dbReference>
<dbReference type="RefSeq" id="WP_048887515.1">
    <property type="nucleotide sequence ID" value="NZ_LFEJ01000009.1"/>
</dbReference>
<reference evidence="2 3" key="1">
    <citation type="submission" date="2015-06" db="EMBL/GenBank/DDBJ databases">
        <title>Genome sequencing of Cronobacter sp. strain DJ34 isolated from petroleum contaminated sludge of Duliajan Oil Fields, Assam, India.</title>
        <authorList>
            <person name="Pal S."/>
            <person name="Banerjee T.D."/>
            <person name="Roy A."/>
            <person name="Sar P."/>
            <person name="Kazy S.K."/>
        </authorList>
    </citation>
    <scope>NUCLEOTIDE SEQUENCE [LARGE SCALE GENOMIC DNA]</scope>
    <source>
        <strain evidence="2 3">DJ34</strain>
    </source>
</reference>
<dbReference type="PANTHER" id="PTHR43581">
    <property type="entry name" value="ATP/GTP PHOSPHATASE"/>
    <property type="match status" value="1"/>
</dbReference>
<accession>A0A0J8VQK8</accession>
<protein>
    <recommendedName>
        <fullName evidence="1">ABC transporter domain-containing protein</fullName>
    </recommendedName>
</protein>
<dbReference type="PATRIC" id="fig|1656095.3.peg.1771"/>
<name>A0A0J8VQK8_9ENTR</name>
<dbReference type="AlphaFoldDB" id="A0A0J8VQK8"/>
<sequence>MAKLNIFFSEKTTLAQEDGLYLVPDNAISGYARPWNDFGHEVLFGLYYKKQAYQERVGMTKILHRDNPVTAEYFRSGRVQADSVWNITSLMSSDNVVSLGTKIDFYKNINYLRTHYAISATQVLQSLCDASFLKERGIQGWQQWNGYELALMRNTTTAEALLEKGMDIAQGIDSGPADITLSGMHLPASFDCIEFVFARNFSINRSNINVLIGKNGLGKTRILQEVIDSATGLKPTPEVKGKFLKVVVAAYSPFEEFYTQQQYIDLKDNAAGDVQDSNEDKLKRQKEMLDSYTYIGFKNPQGQFDKTWPMQQAAAALKTILDYDAVNKRWNRPSRFTLLTDTLGLALKFDDIAFISAEESLVSVHQESIDFSKIDLTAGLVFLRNGEAIKLSAGQRIYTYLIPPLIAEIVDETLVVLDEPELYLHPELEIGLINMLKSLLNETRSYALIATHSALMVRETHSNRVTILQQGQKEEDGKSATRAVKPQSETFAASLEKIIGEAFNDYYQKKPFEDEIDKKVAAYGSLDEAIAQLYQEVGSSGQLYLLSKRSDTPWNLKDNDEESH</sequence>
<dbReference type="STRING" id="1121863.GCA_000621185_01263"/>
<evidence type="ECO:0000313" key="2">
    <source>
        <dbReference type="EMBL" id="KMV35758.1"/>
    </source>
</evidence>
<dbReference type="Proteomes" id="UP000037315">
    <property type="component" value="Unassembled WGS sequence"/>
</dbReference>
<dbReference type="SUPFAM" id="SSF52540">
    <property type="entry name" value="P-loop containing nucleoside triphosphate hydrolases"/>
    <property type="match status" value="1"/>
</dbReference>